<dbReference type="Pfam" id="PF07727">
    <property type="entry name" value="RVT_2"/>
    <property type="match status" value="1"/>
</dbReference>
<gene>
    <name evidence="2" type="ORF">PHMEG_00031788</name>
</gene>
<dbReference type="EMBL" id="NBNE01010230">
    <property type="protein sequence ID" value="OWY97636.1"/>
    <property type="molecule type" value="Genomic_DNA"/>
</dbReference>
<sequence length="181" mass="20896">MDSQRQHDTWVLVPRTEAKGKCGISCKWVYALKRDKTRRVKRYKARLGIRGLLQRMGIDYSETYASVIRFETIRMAFLYGELDAVVLMEQLPGFGENLPHSICRPKKRLHGLKQASRVWNQTLHKFLTTIGLERLNSDYGLYARKVGGEVTMLLTVYVDDALLMGPVDLFAKVAQLLRKEY</sequence>
<protein>
    <submittedName>
        <fullName evidence="2">Polyprotein</fullName>
    </submittedName>
</protein>
<dbReference type="OrthoDB" id="95604at2759"/>
<proteinExistence type="predicted"/>
<dbReference type="Proteomes" id="UP000198211">
    <property type="component" value="Unassembled WGS sequence"/>
</dbReference>
<dbReference type="InterPro" id="IPR013103">
    <property type="entry name" value="RVT_2"/>
</dbReference>
<evidence type="ECO:0000313" key="2">
    <source>
        <dbReference type="EMBL" id="OWY97636.1"/>
    </source>
</evidence>
<name>A0A225UYK7_9STRA</name>
<accession>A0A225UYK7</accession>
<evidence type="ECO:0000259" key="1">
    <source>
        <dbReference type="Pfam" id="PF07727"/>
    </source>
</evidence>
<reference evidence="3" key="1">
    <citation type="submission" date="2017-03" db="EMBL/GenBank/DDBJ databases">
        <title>Phytopthora megakarya and P. palmivora, two closely related causual agents of cacao black pod achieved similar genome size and gene model numbers by different mechanisms.</title>
        <authorList>
            <person name="Ali S."/>
            <person name="Shao J."/>
            <person name="Larry D.J."/>
            <person name="Kronmiller B."/>
            <person name="Shen D."/>
            <person name="Strem M.D."/>
            <person name="Melnick R.L."/>
            <person name="Guiltinan M.J."/>
            <person name="Tyler B.M."/>
            <person name="Meinhardt L.W."/>
            <person name="Bailey B.A."/>
        </authorList>
    </citation>
    <scope>NUCLEOTIDE SEQUENCE [LARGE SCALE GENOMIC DNA]</scope>
    <source>
        <strain evidence="3">zdho120</strain>
    </source>
</reference>
<dbReference type="AlphaFoldDB" id="A0A225UYK7"/>
<dbReference type="STRING" id="4795.A0A225UYK7"/>
<comment type="caution">
    <text evidence="2">The sequence shown here is derived from an EMBL/GenBank/DDBJ whole genome shotgun (WGS) entry which is preliminary data.</text>
</comment>
<evidence type="ECO:0000313" key="3">
    <source>
        <dbReference type="Proteomes" id="UP000198211"/>
    </source>
</evidence>
<keyword evidence="3" id="KW-1185">Reference proteome</keyword>
<organism evidence="2 3">
    <name type="scientific">Phytophthora megakarya</name>
    <dbReference type="NCBI Taxonomy" id="4795"/>
    <lineage>
        <taxon>Eukaryota</taxon>
        <taxon>Sar</taxon>
        <taxon>Stramenopiles</taxon>
        <taxon>Oomycota</taxon>
        <taxon>Peronosporomycetes</taxon>
        <taxon>Peronosporales</taxon>
        <taxon>Peronosporaceae</taxon>
        <taxon>Phytophthora</taxon>
    </lineage>
</organism>
<feature type="domain" description="Reverse transcriptase Ty1/copia-type" evidence="1">
    <location>
        <begin position="74"/>
        <end position="165"/>
    </location>
</feature>